<protein>
    <submittedName>
        <fullName evidence="2">ADP-ribosylation factor</fullName>
    </submittedName>
</protein>
<evidence type="ECO:0000313" key="2">
    <source>
        <dbReference type="WBParaSite" id="ES5_v2.g23136.t1"/>
    </source>
</evidence>
<accession>A0AC34G059</accession>
<organism evidence="1 2">
    <name type="scientific">Panagrolaimus sp. ES5</name>
    <dbReference type="NCBI Taxonomy" id="591445"/>
    <lineage>
        <taxon>Eukaryota</taxon>
        <taxon>Metazoa</taxon>
        <taxon>Ecdysozoa</taxon>
        <taxon>Nematoda</taxon>
        <taxon>Chromadorea</taxon>
        <taxon>Rhabditida</taxon>
        <taxon>Tylenchina</taxon>
        <taxon>Panagrolaimomorpha</taxon>
        <taxon>Panagrolaimoidea</taxon>
        <taxon>Panagrolaimidae</taxon>
        <taxon>Panagrolaimus</taxon>
    </lineage>
</organism>
<reference evidence="2" key="1">
    <citation type="submission" date="2022-11" db="UniProtKB">
        <authorList>
            <consortium name="WormBaseParasite"/>
        </authorList>
    </citation>
    <scope>IDENTIFICATION</scope>
</reference>
<sequence length="187" mass="20900">MGSASSSFFQTTEHPIVLLGLDHAGKTTVLYRLKKQKMVLPTPTVGFNCETIKVSHGPARGHTFVLWDVGGQENYRLLWPHYVKTSTALIFILDASDQQKFEEAKVELDTILQSIPNPDKFPLILLANKQDKPEAASLETIINTFTNDLQENFIIKILLCTAVTGEGLENFFPEVLSAIQQSKRANR</sequence>
<evidence type="ECO:0000313" key="1">
    <source>
        <dbReference type="Proteomes" id="UP000887579"/>
    </source>
</evidence>
<dbReference type="WBParaSite" id="ES5_v2.g23136.t1">
    <property type="protein sequence ID" value="ES5_v2.g23136.t1"/>
    <property type="gene ID" value="ES5_v2.g23136"/>
</dbReference>
<name>A0AC34G059_9BILA</name>
<proteinExistence type="predicted"/>
<dbReference type="Proteomes" id="UP000887579">
    <property type="component" value="Unplaced"/>
</dbReference>